<organism evidence="1 2">
    <name type="scientific">Claviceps purpurea (strain 20.1)</name>
    <name type="common">Ergot fungus</name>
    <name type="synonym">Sphacelia segetum</name>
    <dbReference type="NCBI Taxonomy" id="1111077"/>
    <lineage>
        <taxon>Eukaryota</taxon>
        <taxon>Fungi</taxon>
        <taxon>Dikarya</taxon>
        <taxon>Ascomycota</taxon>
        <taxon>Pezizomycotina</taxon>
        <taxon>Sordariomycetes</taxon>
        <taxon>Hypocreomycetidae</taxon>
        <taxon>Hypocreales</taxon>
        <taxon>Clavicipitaceae</taxon>
        <taxon>Claviceps</taxon>
    </lineage>
</organism>
<proteinExistence type="predicted"/>
<gene>
    <name evidence="1" type="ORF">CPUR_07012</name>
</gene>
<evidence type="ECO:0000313" key="1">
    <source>
        <dbReference type="EMBL" id="CCE33089.1"/>
    </source>
</evidence>
<accession>M1WHP5</accession>
<dbReference type="AlphaFoldDB" id="M1WHP5"/>
<name>M1WHP5_CLAP2</name>
<comment type="caution">
    <text evidence="1">The sequence shown here is derived from an EMBL/GenBank/DDBJ whole genome shotgun (WGS) entry which is preliminary data.</text>
</comment>
<keyword evidence="2" id="KW-1185">Reference proteome</keyword>
<sequence length="155" mass="17190">MRGGNHGFPGVNTSIPDAFVHHRRQQMRNDGSNMIFVFSDSGRTVSTSSSGDPILVPLRRQLDLGLQQQLPTLELRANGQKTAIQDAHERALDAQITADETKDAVQELRTAVPDPIAAQEALTAAQLAQSHFIANLKCIASKRERRRRSRVWRAN</sequence>
<dbReference type="EMBL" id="CAGA01000051">
    <property type="protein sequence ID" value="CCE33089.1"/>
    <property type="molecule type" value="Genomic_DNA"/>
</dbReference>
<dbReference type="HOGENOM" id="CLU_1695307_0_0_1"/>
<reference evidence="1 2" key="1">
    <citation type="journal article" date="2013" name="PLoS Genet.">
        <title>Plant-symbiotic fungi as chemical engineers: Multi-genome analysis of the Clavicipitaceae reveals dynamics of alkaloid loci.</title>
        <authorList>
            <person name="Schardl C.L."/>
            <person name="Young C.A."/>
            <person name="Hesse U."/>
            <person name="Amyotte S.G."/>
            <person name="Andreeva K."/>
            <person name="Calie P.J."/>
            <person name="Fleetwood D.J."/>
            <person name="Haws D.C."/>
            <person name="Moore N."/>
            <person name="Oeser B."/>
            <person name="Panaccione D.G."/>
            <person name="Schweri K.K."/>
            <person name="Voisey C.R."/>
            <person name="Farman M.L."/>
            <person name="Jaromczyk J.W."/>
            <person name="Roe B.A."/>
            <person name="O'Sullivan D.M."/>
            <person name="Scott B."/>
            <person name="Tudzynski P."/>
            <person name="An Z."/>
            <person name="Arnaoudova E.G."/>
            <person name="Bullock C.T."/>
            <person name="Charlton N.D."/>
            <person name="Chen L."/>
            <person name="Cox M."/>
            <person name="Dinkins R.D."/>
            <person name="Florea S."/>
            <person name="Glenn A.E."/>
            <person name="Gordon A."/>
            <person name="Gueldener U."/>
            <person name="Harris D.R."/>
            <person name="Hollin W."/>
            <person name="Jaromczyk J."/>
            <person name="Johnson R.D."/>
            <person name="Khan A.K."/>
            <person name="Leistner E."/>
            <person name="Leuchtmann A."/>
            <person name="Li C."/>
            <person name="Liu J."/>
            <person name="Liu J."/>
            <person name="Liu M."/>
            <person name="Mace W."/>
            <person name="Machado C."/>
            <person name="Nagabhyru P."/>
            <person name="Pan J."/>
            <person name="Schmid J."/>
            <person name="Sugawara K."/>
            <person name="Steiner U."/>
            <person name="Takach J.E."/>
            <person name="Tanaka E."/>
            <person name="Webb J.S."/>
            <person name="Wilson E.V."/>
            <person name="Wiseman J.L."/>
            <person name="Yoshida R."/>
            <person name="Zeng Z."/>
        </authorList>
    </citation>
    <scope>NUCLEOTIDE SEQUENCE [LARGE SCALE GENOMIC DNA]</scope>
    <source>
        <strain evidence="1 2">20.1</strain>
    </source>
</reference>
<protein>
    <submittedName>
        <fullName evidence="1">Uncharacterized protein</fullName>
    </submittedName>
</protein>
<dbReference type="Proteomes" id="UP000016801">
    <property type="component" value="Unassembled WGS sequence"/>
</dbReference>
<evidence type="ECO:0000313" key="2">
    <source>
        <dbReference type="Proteomes" id="UP000016801"/>
    </source>
</evidence>
<dbReference type="OrthoDB" id="10542945at2759"/>
<dbReference type="VEuPathDB" id="FungiDB:CPUR_07012"/>